<dbReference type="RefSeq" id="WP_377569287.1">
    <property type="nucleotide sequence ID" value="NZ_JBHTMP010000011.1"/>
</dbReference>
<keyword evidence="2" id="KW-0560">Oxidoreductase</keyword>
<evidence type="ECO:0000313" key="3">
    <source>
        <dbReference type="EMBL" id="MFD1321300.1"/>
    </source>
</evidence>
<dbReference type="PANTHER" id="PTHR46696:SF1">
    <property type="entry name" value="CYTOCHROME P450 YJIB-RELATED"/>
    <property type="match status" value="1"/>
</dbReference>
<keyword evidence="2" id="KW-0503">Monooxygenase</keyword>
<dbReference type="PROSITE" id="PS00086">
    <property type="entry name" value="CYTOCHROME_P450"/>
    <property type="match status" value="1"/>
</dbReference>
<evidence type="ECO:0000256" key="2">
    <source>
        <dbReference type="RuleBase" id="RU000461"/>
    </source>
</evidence>
<sequence length="405" mass="44601">MTAATMIDLADTDVFVANRHHELLRRLRQESPVHWNQSGDGGFWALTRYGDVVDAYRQHDLFSSAYGAIMGGSFQREKDSASGLMLVASDQPQHRQLRRMLHPAFDPVMVRRIAERVRQLVDRALAAMKAAGGCDIATDFVLELPAGALMVAFGIGRADALHLVGLTRRMICFRDASAVGTAPQEQRLVLAQVQAEIFGFFAELLEERRTSPGDDVISMMLRADINGRPVTDEQILYNCMNIAVGGNETSSHSTCAGILAFIEHPQQWDRLCQQPQLMRGALEEVLRWSSANAYVQRVALRDVEVRGVTIAAGDVVTLWNASANRDEDEFAQPDRFDITRSPNRHLSFGSGSHRCIGAPTGDAEMTEAFSALLGSGLRLRLAGEVIRMRSNFILGFTSMPVEVGG</sequence>
<dbReference type="SUPFAM" id="SSF48264">
    <property type="entry name" value="Cytochrome P450"/>
    <property type="match status" value="1"/>
</dbReference>
<name>A0ABW3YBR9_9ACTN</name>
<protein>
    <submittedName>
        <fullName evidence="3">Cytochrome P450</fullName>
    </submittedName>
</protein>
<dbReference type="InterPro" id="IPR036396">
    <property type="entry name" value="Cyt_P450_sf"/>
</dbReference>
<dbReference type="Proteomes" id="UP001597260">
    <property type="component" value="Unassembled WGS sequence"/>
</dbReference>
<dbReference type="PANTHER" id="PTHR46696">
    <property type="entry name" value="P450, PUTATIVE (EUROFUNG)-RELATED"/>
    <property type="match status" value="1"/>
</dbReference>
<dbReference type="InterPro" id="IPR017972">
    <property type="entry name" value="Cyt_P450_CS"/>
</dbReference>
<accession>A0ABW3YBR9</accession>
<dbReference type="PRINTS" id="PR00359">
    <property type="entry name" value="BP450"/>
</dbReference>
<keyword evidence="4" id="KW-1185">Reference proteome</keyword>
<dbReference type="CDD" id="cd11033">
    <property type="entry name" value="CYP142-like"/>
    <property type="match status" value="1"/>
</dbReference>
<comment type="similarity">
    <text evidence="1 2">Belongs to the cytochrome P450 family.</text>
</comment>
<comment type="caution">
    <text evidence="3">The sequence shown here is derived from an EMBL/GenBank/DDBJ whole genome shotgun (WGS) entry which is preliminary data.</text>
</comment>
<dbReference type="InterPro" id="IPR001128">
    <property type="entry name" value="Cyt_P450"/>
</dbReference>
<organism evidence="3 4">
    <name type="scientific">Micromonospora sonneratiae</name>
    <dbReference type="NCBI Taxonomy" id="1184706"/>
    <lineage>
        <taxon>Bacteria</taxon>
        <taxon>Bacillati</taxon>
        <taxon>Actinomycetota</taxon>
        <taxon>Actinomycetes</taxon>
        <taxon>Micromonosporales</taxon>
        <taxon>Micromonosporaceae</taxon>
        <taxon>Micromonospora</taxon>
    </lineage>
</organism>
<keyword evidence="2" id="KW-0349">Heme</keyword>
<evidence type="ECO:0000256" key="1">
    <source>
        <dbReference type="ARBA" id="ARBA00010617"/>
    </source>
</evidence>
<gene>
    <name evidence="3" type="ORF">ACFQ4H_09385</name>
</gene>
<dbReference type="Pfam" id="PF00067">
    <property type="entry name" value="p450"/>
    <property type="match status" value="1"/>
</dbReference>
<dbReference type="EMBL" id="JBHTMP010000011">
    <property type="protein sequence ID" value="MFD1321300.1"/>
    <property type="molecule type" value="Genomic_DNA"/>
</dbReference>
<proteinExistence type="inferred from homology"/>
<keyword evidence="2" id="KW-0479">Metal-binding</keyword>
<evidence type="ECO:0000313" key="4">
    <source>
        <dbReference type="Proteomes" id="UP001597260"/>
    </source>
</evidence>
<reference evidence="4" key="1">
    <citation type="journal article" date="2019" name="Int. J. Syst. Evol. Microbiol.">
        <title>The Global Catalogue of Microorganisms (GCM) 10K type strain sequencing project: providing services to taxonomists for standard genome sequencing and annotation.</title>
        <authorList>
            <consortium name="The Broad Institute Genomics Platform"/>
            <consortium name="The Broad Institute Genome Sequencing Center for Infectious Disease"/>
            <person name="Wu L."/>
            <person name="Ma J."/>
        </authorList>
    </citation>
    <scope>NUCLEOTIDE SEQUENCE [LARGE SCALE GENOMIC DNA]</scope>
    <source>
        <strain evidence="4">JCM 31037</strain>
    </source>
</reference>
<keyword evidence="2" id="KW-0408">Iron</keyword>
<dbReference type="InterPro" id="IPR002397">
    <property type="entry name" value="Cyt_P450_B"/>
</dbReference>
<dbReference type="Gene3D" id="1.10.630.10">
    <property type="entry name" value="Cytochrome P450"/>
    <property type="match status" value="1"/>
</dbReference>